<dbReference type="AlphaFoldDB" id="A0ABD0RPX3"/>
<proteinExistence type="predicted"/>
<evidence type="ECO:0000313" key="2">
    <source>
        <dbReference type="Proteomes" id="UP001529510"/>
    </source>
</evidence>
<dbReference type="EMBL" id="JAMKFB020000002">
    <property type="protein sequence ID" value="KAL0200569.1"/>
    <property type="molecule type" value="Genomic_DNA"/>
</dbReference>
<protein>
    <submittedName>
        <fullName evidence="1">Uncharacterized protein</fullName>
    </submittedName>
</protein>
<name>A0ABD0RPX3_CIRMR</name>
<dbReference type="Proteomes" id="UP001529510">
    <property type="component" value="Unassembled WGS sequence"/>
</dbReference>
<feature type="non-terminal residue" evidence="1">
    <location>
        <position position="51"/>
    </location>
</feature>
<accession>A0ABD0RPX3</accession>
<reference evidence="1 2" key="1">
    <citation type="submission" date="2024-05" db="EMBL/GenBank/DDBJ databases">
        <title>Genome sequencing and assembly of Indian major carp, Cirrhinus mrigala (Hamilton, 1822).</title>
        <authorList>
            <person name="Mohindra V."/>
            <person name="Chowdhury L.M."/>
            <person name="Lal K."/>
            <person name="Jena J.K."/>
        </authorList>
    </citation>
    <scope>NUCLEOTIDE SEQUENCE [LARGE SCALE GENOMIC DNA]</scope>
    <source>
        <strain evidence="1">CM1030</strain>
        <tissue evidence="1">Blood</tissue>
    </source>
</reference>
<gene>
    <name evidence="1" type="ORF">M9458_003756</name>
</gene>
<keyword evidence="2" id="KW-1185">Reference proteome</keyword>
<comment type="caution">
    <text evidence="1">The sequence shown here is derived from an EMBL/GenBank/DDBJ whole genome shotgun (WGS) entry which is preliminary data.</text>
</comment>
<evidence type="ECO:0000313" key="1">
    <source>
        <dbReference type="EMBL" id="KAL0200569.1"/>
    </source>
</evidence>
<sequence length="51" mass="5523">MEKSKAAVYSVVPWLIPSASPPASPKDAAKSILRPNPGIMTKNVFLQKDRS</sequence>
<organism evidence="1 2">
    <name type="scientific">Cirrhinus mrigala</name>
    <name type="common">Mrigala</name>
    <dbReference type="NCBI Taxonomy" id="683832"/>
    <lineage>
        <taxon>Eukaryota</taxon>
        <taxon>Metazoa</taxon>
        <taxon>Chordata</taxon>
        <taxon>Craniata</taxon>
        <taxon>Vertebrata</taxon>
        <taxon>Euteleostomi</taxon>
        <taxon>Actinopterygii</taxon>
        <taxon>Neopterygii</taxon>
        <taxon>Teleostei</taxon>
        <taxon>Ostariophysi</taxon>
        <taxon>Cypriniformes</taxon>
        <taxon>Cyprinidae</taxon>
        <taxon>Labeoninae</taxon>
        <taxon>Labeonini</taxon>
        <taxon>Cirrhinus</taxon>
    </lineage>
</organism>